<sequence length="265" mass="29750">MVDPTPPDTLLDQAVFSHAIDNTGVVSVPAKRRRPDYAEKLKRRMDETETVVKAALLKYLRGGGRLQVQDAIRARVETFSQRYHIASIALFGMLKLCLSRLDGAEDVMDAQMPGLTCTTFYQQLMRGVAGTTKPGSDVGNYYQDYPLLAARLPMQRHIRDSKIYTTGAFKYQANVRNHYVLRFEARAKKNQRVFQRASSSLMGLQRLWMLRRICGWQPRRDSELVERSPLIKQTVAAHCSVLGIAADKKAPPGGRRAAVNVVSVA</sequence>
<reference evidence="2" key="1">
    <citation type="journal article" date="2018" name="Nat. Microbiol.">
        <title>Leveraging single-cell genomics to expand the fungal tree of life.</title>
        <authorList>
            <person name="Ahrendt S.R."/>
            <person name="Quandt C.A."/>
            <person name="Ciobanu D."/>
            <person name="Clum A."/>
            <person name="Salamov A."/>
            <person name="Andreopoulos B."/>
            <person name="Cheng J.F."/>
            <person name="Woyke T."/>
            <person name="Pelin A."/>
            <person name="Henrissat B."/>
            <person name="Reynolds N.K."/>
            <person name="Benny G.L."/>
            <person name="Smith M.E."/>
            <person name="James T.Y."/>
            <person name="Grigoriev I.V."/>
        </authorList>
    </citation>
    <scope>NUCLEOTIDE SEQUENCE [LARGE SCALE GENOMIC DNA]</scope>
    <source>
        <strain evidence="2">ATCC 52028</strain>
    </source>
</reference>
<dbReference type="EMBL" id="ML014206">
    <property type="protein sequence ID" value="RKP00628.1"/>
    <property type="molecule type" value="Genomic_DNA"/>
</dbReference>
<gene>
    <name evidence="1" type="ORF">CXG81DRAFT_26653</name>
</gene>
<dbReference type="Proteomes" id="UP000274922">
    <property type="component" value="Unassembled WGS sequence"/>
</dbReference>
<evidence type="ECO:0000313" key="1">
    <source>
        <dbReference type="EMBL" id="RKP00628.1"/>
    </source>
</evidence>
<proteinExistence type="predicted"/>
<organism evidence="1 2">
    <name type="scientific">Caulochytrium protostelioides</name>
    <dbReference type="NCBI Taxonomy" id="1555241"/>
    <lineage>
        <taxon>Eukaryota</taxon>
        <taxon>Fungi</taxon>
        <taxon>Fungi incertae sedis</taxon>
        <taxon>Chytridiomycota</taxon>
        <taxon>Chytridiomycota incertae sedis</taxon>
        <taxon>Chytridiomycetes</taxon>
        <taxon>Caulochytriales</taxon>
        <taxon>Caulochytriaceae</taxon>
        <taxon>Caulochytrium</taxon>
    </lineage>
</organism>
<accession>A0A4P9X644</accession>
<dbReference type="AlphaFoldDB" id="A0A4P9X644"/>
<name>A0A4P9X644_9FUNG</name>
<evidence type="ECO:0000313" key="2">
    <source>
        <dbReference type="Proteomes" id="UP000274922"/>
    </source>
</evidence>
<keyword evidence="2" id="KW-1185">Reference proteome</keyword>
<protein>
    <submittedName>
        <fullName evidence="1">Uncharacterized protein</fullName>
    </submittedName>
</protein>